<protein>
    <recommendedName>
        <fullName evidence="13">tRNA (guanine(10)-N(2))-dimethyltransferase</fullName>
        <ecNumber evidence="13">2.1.1.213</ecNumber>
    </recommendedName>
    <alternativeName>
        <fullName evidence="14">tRNA:G10 dimethyltransferase</fullName>
    </alternativeName>
</protein>
<comment type="subcellular location">
    <subcellularLocation>
        <location evidence="1">Cytoplasm</location>
    </subcellularLocation>
</comment>
<keyword evidence="6" id="KW-0808">Transferase</keyword>
<dbReference type="GO" id="GO:0160101">
    <property type="term" value="F:tRNA (guanine(10)-N2)-dimethyltransferase activity"/>
    <property type="evidence" value="ECO:0007669"/>
    <property type="project" value="UniProtKB-EC"/>
</dbReference>
<evidence type="ECO:0000256" key="3">
    <source>
        <dbReference type="ARBA" id="ARBA00022490"/>
    </source>
</evidence>
<dbReference type="Pfam" id="PF01170">
    <property type="entry name" value="UPF0020"/>
    <property type="match status" value="1"/>
</dbReference>
<evidence type="ECO:0000256" key="2">
    <source>
        <dbReference type="ARBA" id="ARBA00011245"/>
    </source>
</evidence>
<dbReference type="CDD" id="cd02440">
    <property type="entry name" value="AdoMet_MTases"/>
    <property type="match status" value="1"/>
</dbReference>
<dbReference type="GO" id="GO:0030488">
    <property type="term" value="P:tRNA methylation"/>
    <property type="evidence" value="ECO:0007669"/>
    <property type="project" value="TreeGrafter"/>
</dbReference>
<dbReference type="EC" id="2.1.1.213" evidence="13"/>
<dbReference type="InterPro" id="IPR004114">
    <property type="entry name" value="THUMP_dom"/>
</dbReference>
<evidence type="ECO:0000256" key="8">
    <source>
        <dbReference type="ARBA" id="ARBA00022694"/>
    </source>
</evidence>
<keyword evidence="3" id="KW-0963">Cytoplasm</keyword>
<reference evidence="17" key="1">
    <citation type="submission" date="2007-06" db="EMBL/GenBank/DDBJ databases">
        <title>Complete sequence of Methanococcus aeolicus Nankai-3.</title>
        <authorList>
            <consortium name="US DOE Joint Genome Institute"/>
            <person name="Copeland A."/>
            <person name="Lucas S."/>
            <person name="Lapidus A."/>
            <person name="Barry K."/>
            <person name="Glavina del Rio T."/>
            <person name="Dalin E."/>
            <person name="Tice H."/>
            <person name="Pitluck S."/>
            <person name="Chain P."/>
            <person name="Malfatti S."/>
            <person name="Shin M."/>
            <person name="Vergez L."/>
            <person name="Schmutz J."/>
            <person name="Larimer F."/>
            <person name="Land M."/>
            <person name="Hauser L."/>
            <person name="Kyrpides N."/>
            <person name="Lykidis A."/>
            <person name="Sieprawska-Lupa M."/>
            <person name="Whitman W.B."/>
            <person name="Richardson P."/>
        </authorList>
    </citation>
    <scope>NUCLEOTIDE SEQUENCE [LARGE SCALE GENOMIC DNA]</scope>
    <source>
        <strain evidence="17">Nankai-3</strain>
    </source>
</reference>
<dbReference type="STRING" id="419665.Maeo_0667"/>
<keyword evidence="18" id="KW-1185">Reference proteome</keyword>
<comment type="catalytic activity">
    <reaction evidence="10">
        <text>guanosine(10) in tRNA + 2 S-adenosyl-L-methionine = N(2)-dimethylguanosine(10) in tRNA + 2 S-adenosyl-L-homocysteine + 2 H(+)</text>
        <dbReference type="Rhea" id="RHEA:43124"/>
        <dbReference type="Rhea" id="RHEA-COMP:10355"/>
        <dbReference type="Rhea" id="RHEA-COMP:10358"/>
        <dbReference type="ChEBI" id="CHEBI:15378"/>
        <dbReference type="ChEBI" id="CHEBI:57856"/>
        <dbReference type="ChEBI" id="CHEBI:59789"/>
        <dbReference type="ChEBI" id="CHEBI:74269"/>
        <dbReference type="ChEBI" id="CHEBI:74513"/>
        <dbReference type="EC" id="2.1.1.213"/>
    </reaction>
</comment>
<evidence type="ECO:0000256" key="11">
    <source>
        <dbReference type="ARBA" id="ARBA00054380"/>
    </source>
</evidence>
<dbReference type="HOGENOM" id="CLU_057819_1_0_2"/>
<dbReference type="Pfam" id="PF02926">
    <property type="entry name" value="THUMP"/>
    <property type="match status" value="1"/>
</dbReference>
<keyword evidence="8" id="KW-0819">tRNA processing</keyword>
<keyword evidence="9 15" id="KW-0694">RNA-binding</keyword>
<evidence type="ECO:0000256" key="5">
    <source>
        <dbReference type="ARBA" id="ARBA00022603"/>
    </source>
</evidence>
<dbReference type="GeneID" id="5327504"/>
<dbReference type="GO" id="GO:0005737">
    <property type="term" value="C:cytoplasm"/>
    <property type="evidence" value="ECO:0007669"/>
    <property type="project" value="UniProtKB-SubCell"/>
</dbReference>
<dbReference type="EMBL" id="CP000743">
    <property type="protein sequence ID" value="ABR56251.1"/>
    <property type="molecule type" value="Genomic_DNA"/>
</dbReference>
<evidence type="ECO:0000313" key="17">
    <source>
        <dbReference type="EMBL" id="ABR56251.1"/>
    </source>
</evidence>
<keyword evidence="7" id="KW-0949">S-adenosyl-L-methionine</keyword>
<comment type="similarity">
    <text evidence="12">Belongs to the methyltransferase superfamily. Trm-G10 family.</text>
</comment>
<gene>
    <name evidence="17" type="ordered locus">Maeo_0667</name>
</gene>
<dbReference type="InterPro" id="IPR053943">
    <property type="entry name" value="RlmKL-like_Mtase_CS"/>
</dbReference>
<evidence type="ECO:0000256" key="6">
    <source>
        <dbReference type="ARBA" id="ARBA00022679"/>
    </source>
</evidence>
<dbReference type="RefSeq" id="WP_011973383.1">
    <property type="nucleotide sequence ID" value="NC_009635.1"/>
</dbReference>
<dbReference type="SMART" id="SM00981">
    <property type="entry name" value="THUMP"/>
    <property type="match status" value="1"/>
</dbReference>
<dbReference type="OrthoDB" id="7080at2157"/>
<dbReference type="InterPro" id="IPR002052">
    <property type="entry name" value="DNA_methylase_N6_adenine_CS"/>
</dbReference>
<dbReference type="PROSITE" id="PS51165">
    <property type="entry name" value="THUMP"/>
    <property type="match status" value="1"/>
</dbReference>
<dbReference type="InterPro" id="IPR029063">
    <property type="entry name" value="SAM-dependent_MTases_sf"/>
</dbReference>
<dbReference type="InterPro" id="IPR000241">
    <property type="entry name" value="RlmKL-like_Mtase"/>
</dbReference>
<evidence type="ECO:0000256" key="9">
    <source>
        <dbReference type="ARBA" id="ARBA00022884"/>
    </source>
</evidence>
<evidence type="ECO:0000259" key="16">
    <source>
        <dbReference type="PROSITE" id="PS51165"/>
    </source>
</evidence>
<evidence type="ECO:0000256" key="4">
    <source>
        <dbReference type="ARBA" id="ARBA00022555"/>
    </source>
</evidence>
<dbReference type="GO" id="GO:0000049">
    <property type="term" value="F:tRNA binding"/>
    <property type="evidence" value="ECO:0007669"/>
    <property type="project" value="UniProtKB-KW"/>
</dbReference>
<keyword evidence="4" id="KW-0820">tRNA-binding</keyword>
<accession>A6UUS9</accession>
<evidence type="ECO:0000256" key="10">
    <source>
        <dbReference type="ARBA" id="ARBA00051883"/>
    </source>
</evidence>
<dbReference type="CDD" id="cd11715">
    <property type="entry name" value="THUMP_AdoMetMT"/>
    <property type="match status" value="1"/>
</dbReference>
<organism evidence="17 18">
    <name type="scientific">Methanococcus aeolicus (strain ATCC BAA-1280 / DSM 17508 / OCM 812 / Nankai-3)</name>
    <dbReference type="NCBI Taxonomy" id="419665"/>
    <lineage>
        <taxon>Archaea</taxon>
        <taxon>Methanobacteriati</taxon>
        <taxon>Methanobacteriota</taxon>
        <taxon>Methanomada group</taxon>
        <taxon>Methanococci</taxon>
        <taxon>Methanococcales</taxon>
        <taxon>Methanococcaceae</taxon>
        <taxon>Methanococcus</taxon>
    </lineage>
</organism>
<comment type="function">
    <text evidence="11">Catalyzes the adenosylmethionine-dependent methylation of the exocyclic amino group (N(2)) of guanosine at position 10 of various tRNAs. Acts via a two-step process that leads to the formation of either N(2)-monomethyl (m(2)G) or N(2)-dimethylguanosine (m(2)(2)G).</text>
</comment>
<comment type="subunit">
    <text evidence="2">Monomer.</text>
</comment>
<dbReference type="PRINTS" id="PR00507">
    <property type="entry name" value="N12N6MTFRASE"/>
</dbReference>
<dbReference type="Gene3D" id="3.30.2130.30">
    <property type="match status" value="1"/>
</dbReference>
<dbReference type="PANTHER" id="PTHR14911:SF21">
    <property type="entry name" value="N2-METHYLGUANOSINE TRNA METHYLTRANSFERASE"/>
    <property type="match status" value="1"/>
</dbReference>
<evidence type="ECO:0000256" key="13">
    <source>
        <dbReference type="ARBA" id="ARBA00066936"/>
    </source>
</evidence>
<dbReference type="SUPFAM" id="SSF143437">
    <property type="entry name" value="THUMP domain-like"/>
    <property type="match status" value="1"/>
</dbReference>
<dbReference type="PROSITE" id="PS01261">
    <property type="entry name" value="UPF0020"/>
    <property type="match status" value="1"/>
</dbReference>
<dbReference type="PANTHER" id="PTHR14911">
    <property type="entry name" value="THUMP DOMAIN-CONTAINING"/>
    <property type="match status" value="1"/>
</dbReference>
<feature type="domain" description="THUMP" evidence="16">
    <location>
        <begin position="70"/>
        <end position="181"/>
    </location>
</feature>
<dbReference type="AlphaFoldDB" id="A6UUS9"/>
<proteinExistence type="inferred from homology"/>
<evidence type="ECO:0000256" key="15">
    <source>
        <dbReference type="PROSITE-ProRule" id="PRU00529"/>
    </source>
</evidence>
<keyword evidence="5 17" id="KW-0489">Methyltransferase</keyword>
<evidence type="ECO:0000256" key="12">
    <source>
        <dbReference type="ARBA" id="ARBA00061338"/>
    </source>
</evidence>
<sequence length="367" mass="41664">MNNNNKIGFLLSKEFDESKNFLKENFYDGKTYEISLTLPKHELTSLLNTSGKYPITTKNNYVIVDGLNEKEGANIIDKGAYINECHLILFGAPSLNELYEKLNNFDFRSAYPILPEHSFAVRTLKIIQNNNIDSGITSMDIERKVGAIIKNKTNSPVNLKNPDKTIKIIILDNIIYFAILINERNKEYYLKNRPHLRAYFHPGCILPKLARCMVNMAQLKEGDIILDPFCGTGGFLIEGGLIGCKLIGSDIDNRMVQGALLNLKTYELDNNVISIKQWDALDAKNYLKSLNIEKVDTIITDPPYGMSTAKKGDIEHILNNLKECLKDGGYLIFASPTILNLEDLELEGLYSIYIHKSLTRYIHIYKK</sequence>
<dbReference type="PROSITE" id="PS00092">
    <property type="entry name" value="N6_MTASE"/>
    <property type="match status" value="1"/>
</dbReference>
<evidence type="ECO:0000256" key="1">
    <source>
        <dbReference type="ARBA" id="ARBA00004496"/>
    </source>
</evidence>
<evidence type="ECO:0000256" key="7">
    <source>
        <dbReference type="ARBA" id="ARBA00022691"/>
    </source>
</evidence>
<dbReference type="FunFam" id="3.40.50.150:FF:000251">
    <property type="entry name" value="Putative RNA methylase"/>
    <property type="match status" value="1"/>
</dbReference>
<dbReference type="Gene3D" id="3.40.50.150">
    <property type="entry name" value="Vaccinia Virus protein VP39"/>
    <property type="match status" value="1"/>
</dbReference>
<dbReference type="KEGG" id="mae:Maeo_0667"/>
<dbReference type="eggNOG" id="arCOG00047">
    <property type="taxonomic scope" value="Archaea"/>
</dbReference>
<dbReference type="SUPFAM" id="SSF53335">
    <property type="entry name" value="S-adenosyl-L-methionine-dependent methyltransferases"/>
    <property type="match status" value="1"/>
</dbReference>
<evidence type="ECO:0000313" key="18">
    <source>
        <dbReference type="Proteomes" id="UP000001106"/>
    </source>
</evidence>
<evidence type="ECO:0000256" key="14">
    <source>
        <dbReference type="ARBA" id="ARBA00082665"/>
    </source>
</evidence>
<name>A6UUS9_META3</name>
<dbReference type="Proteomes" id="UP000001106">
    <property type="component" value="Chromosome"/>
</dbReference>